<evidence type="ECO:0000256" key="6">
    <source>
        <dbReference type="ARBA" id="ARBA00049043"/>
    </source>
</evidence>
<feature type="binding site" evidence="7">
    <location>
        <position position="163"/>
    </location>
    <ligand>
        <name>substrate</name>
    </ligand>
</feature>
<evidence type="ECO:0000313" key="9">
    <source>
        <dbReference type="Proteomes" id="UP001256827"/>
    </source>
</evidence>
<feature type="binding site" evidence="7">
    <location>
        <position position="192"/>
    </location>
    <ligand>
        <name>substrate</name>
    </ligand>
</feature>
<feature type="active site" description="Acyl-thioester intermediate" evidence="7">
    <location>
        <position position="142"/>
    </location>
</feature>
<feature type="site" description="Important for substrate specificity" evidence="7">
    <location>
        <position position="192"/>
    </location>
</feature>
<feature type="active site" evidence="7">
    <location>
        <position position="237"/>
    </location>
</feature>
<dbReference type="RefSeq" id="WP_310769729.1">
    <property type="nucleotide sequence ID" value="NZ_CP134050.1"/>
</dbReference>
<dbReference type="PANTHER" id="PTHR20919">
    <property type="entry name" value="HOMOSERINE O-SUCCINYLTRANSFERASE"/>
    <property type="match status" value="1"/>
</dbReference>
<accession>A0ABY9T6I3</accession>
<evidence type="ECO:0000256" key="2">
    <source>
        <dbReference type="ARBA" id="ARBA00022605"/>
    </source>
</evidence>
<dbReference type="SUPFAM" id="SSF52317">
    <property type="entry name" value="Class I glutamine amidotransferase-like"/>
    <property type="match status" value="1"/>
</dbReference>
<reference evidence="8 9" key="1">
    <citation type="submission" date="2023-09" db="EMBL/GenBank/DDBJ databases">
        <title>Complete Genome and Methylome dissection of Bacillus brevis NEB573 original source of BbsI restriction endonuclease.</title>
        <authorList>
            <person name="Fomenkov A."/>
            <person name="Roberts R.D."/>
        </authorList>
    </citation>
    <scope>NUCLEOTIDE SEQUENCE [LARGE SCALE GENOMIC DNA]</scope>
    <source>
        <strain evidence="8 9">NEB573</strain>
    </source>
</reference>
<comment type="function">
    <text evidence="7">Transfers an acetyl group from acetyl-CoA to L-homoserine, forming acetyl-L-homoserine.</text>
</comment>
<evidence type="ECO:0000313" key="8">
    <source>
        <dbReference type="EMBL" id="WNC15710.1"/>
    </source>
</evidence>
<keyword evidence="1 7" id="KW-0963">Cytoplasm</keyword>
<dbReference type="HAMAP" id="MF_00295">
    <property type="entry name" value="MetA_acyltransf"/>
    <property type="match status" value="1"/>
</dbReference>
<keyword evidence="9" id="KW-1185">Reference proteome</keyword>
<name>A0ABY9T6I3_BREBE</name>
<feature type="site" description="Important for acyl-CoA specificity" evidence="7">
    <location>
        <position position="111"/>
    </location>
</feature>
<evidence type="ECO:0000256" key="7">
    <source>
        <dbReference type="HAMAP-Rule" id="MF_00295"/>
    </source>
</evidence>
<keyword evidence="2 7" id="KW-0028">Amino-acid biosynthesis</keyword>
<organism evidence="8 9">
    <name type="scientific">Brevibacillus brevis</name>
    <name type="common">Bacillus brevis</name>
    <dbReference type="NCBI Taxonomy" id="1393"/>
    <lineage>
        <taxon>Bacteria</taxon>
        <taxon>Bacillati</taxon>
        <taxon>Bacillota</taxon>
        <taxon>Bacilli</taxon>
        <taxon>Bacillales</taxon>
        <taxon>Paenibacillaceae</taxon>
        <taxon>Brevibacillus</taxon>
    </lineage>
</organism>
<dbReference type="Proteomes" id="UP001256827">
    <property type="component" value="Chromosome"/>
</dbReference>
<feature type="active site" description="Proton acceptor" evidence="7">
    <location>
        <position position="235"/>
    </location>
</feature>
<dbReference type="EC" id="2.3.1.31" evidence="7"/>
<dbReference type="Pfam" id="PF04204">
    <property type="entry name" value="HTS"/>
    <property type="match status" value="1"/>
</dbReference>
<keyword evidence="4 7" id="KW-0486">Methionine biosynthesis</keyword>
<dbReference type="EMBL" id="CP134050">
    <property type="protein sequence ID" value="WNC15710.1"/>
    <property type="molecule type" value="Genomic_DNA"/>
</dbReference>
<keyword evidence="5 7" id="KW-0012">Acyltransferase</keyword>
<evidence type="ECO:0000256" key="3">
    <source>
        <dbReference type="ARBA" id="ARBA00022679"/>
    </source>
</evidence>
<dbReference type="PIRSF" id="PIRSF000450">
    <property type="entry name" value="H_ser_succinyltr"/>
    <property type="match status" value="1"/>
</dbReference>
<dbReference type="Gene3D" id="3.40.50.880">
    <property type="match status" value="1"/>
</dbReference>
<evidence type="ECO:0000256" key="1">
    <source>
        <dbReference type="ARBA" id="ARBA00022490"/>
    </source>
</evidence>
<comment type="catalytic activity">
    <reaction evidence="6 7">
        <text>L-homoserine + acetyl-CoA = O-acetyl-L-homoserine + CoA</text>
        <dbReference type="Rhea" id="RHEA:13701"/>
        <dbReference type="ChEBI" id="CHEBI:57287"/>
        <dbReference type="ChEBI" id="CHEBI:57288"/>
        <dbReference type="ChEBI" id="CHEBI:57476"/>
        <dbReference type="ChEBI" id="CHEBI:57716"/>
        <dbReference type="EC" id="2.3.1.31"/>
    </reaction>
</comment>
<dbReference type="CDD" id="cd03131">
    <property type="entry name" value="GATase1_HTS"/>
    <property type="match status" value="1"/>
</dbReference>
<evidence type="ECO:0000256" key="5">
    <source>
        <dbReference type="ARBA" id="ARBA00023315"/>
    </source>
</evidence>
<dbReference type="InterPro" id="IPR029062">
    <property type="entry name" value="Class_I_gatase-like"/>
</dbReference>
<gene>
    <name evidence="8" type="primary">metA</name>
    <name evidence="7" type="synonym">metAA</name>
    <name evidence="8" type="ORF">RGB73_05055</name>
</gene>
<protein>
    <recommendedName>
        <fullName evidence="7">Homoserine O-acetyltransferase</fullName>
        <shortName evidence="7">HAT</shortName>
        <ecNumber evidence="7">2.3.1.31</ecNumber>
    </recommendedName>
    <alternativeName>
        <fullName evidence="7">Homoserine transacetylase</fullName>
        <shortName evidence="7">HTA</shortName>
    </alternativeName>
</protein>
<comment type="similarity">
    <text evidence="7">Belongs to the MetA family.</text>
</comment>
<proteinExistence type="inferred from homology"/>
<comment type="subcellular location">
    <subcellularLocation>
        <location evidence="7">Cytoplasm</location>
    </subcellularLocation>
</comment>
<dbReference type="PANTHER" id="PTHR20919:SF0">
    <property type="entry name" value="HOMOSERINE O-SUCCINYLTRANSFERASE"/>
    <property type="match status" value="1"/>
</dbReference>
<keyword evidence="3 7" id="KW-0808">Transferase</keyword>
<dbReference type="NCBIfam" id="TIGR01001">
    <property type="entry name" value="metA"/>
    <property type="match status" value="1"/>
</dbReference>
<dbReference type="GO" id="GO:0008899">
    <property type="term" value="F:homoserine O-succinyltransferase activity"/>
    <property type="evidence" value="ECO:0007669"/>
    <property type="project" value="UniProtKB-EC"/>
</dbReference>
<evidence type="ECO:0000256" key="4">
    <source>
        <dbReference type="ARBA" id="ARBA00023167"/>
    </source>
</evidence>
<feature type="binding site" evidence="7">
    <location>
        <position position="249"/>
    </location>
    <ligand>
        <name>substrate</name>
    </ligand>
</feature>
<comment type="caution">
    <text evidence="7">Lacks conserved residue(s) required for the propagation of feature annotation.</text>
</comment>
<comment type="pathway">
    <text evidence="7">Amino-acid biosynthesis; L-methionine biosynthesis via de novo pathway; O-acetyl-L-homoserine from L-homoserine: step 1/1.</text>
</comment>
<dbReference type="InterPro" id="IPR033752">
    <property type="entry name" value="MetA_family"/>
</dbReference>
<dbReference type="InterPro" id="IPR005697">
    <property type="entry name" value="HST_MetA"/>
</dbReference>
<sequence length="311" mass="36436">MPIKLPDELPATEILAKENIFVMKESRAFTQDIRPLRIVILNLMPLKETTETQLLRLLGNTPLQVEIVLLHMSSHTSKNTSEEHLSLFYKTFEEIKDERFDGMVITGAPVEQLEFEEVTYWRELQQILDWKMTNVTSTLHICWGAQAALYHHFGVPKHPLPEKMFGIFPHTLNKKNVKLLRGFDNYFYIPHSRHTENRREDIEKVPELEILSESDEAGVYMVATTDGRQIFVTGHAEYDPTTLQDEYRRDINKGLDIAVPRNYYPKDDPTREPIVTWRAHANLLFSNWLNYYVYQETPYELNPVKQAETSR</sequence>